<accession>A0ABX2XE23</accession>
<protein>
    <submittedName>
        <fullName evidence="1">Uncharacterized protein</fullName>
    </submittedName>
</protein>
<organism evidence="1 2">
    <name type="scientific">Flavobacterium piscis</name>
    <dbReference type="NCBI Taxonomy" id="1114874"/>
    <lineage>
        <taxon>Bacteria</taxon>
        <taxon>Pseudomonadati</taxon>
        <taxon>Bacteroidota</taxon>
        <taxon>Flavobacteriia</taxon>
        <taxon>Flavobacteriales</taxon>
        <taxon>Flavobacteriaceae</taxon>
        <taxon>Flavobacterium</taxon>
    </lineage>
</organism>
<comment type="caution">
    <text evidence="1">The sequence shown here is derived from an EMBL/GenBank/DDBJ whole genome shotgun (WGS) entry which is preliminary data.</text>
</comment>
<gene>
    <name evidence="1" type="ORF">FLP_21070</name>
</gene>
<sequence>MNEHSFINYFFEIILMKKNNGILNSDLKTLDMKKIFNGFNCWDTIYLSCLIISIRYFDTFPVVETTGYVEIR</sequence>
<proteinExistence type="predicted"/>
<dbReference type="Proteomes" id="UP000093343">
    <property type="component" value="Unassembled WGS sequence"/>
</dbReference>
<dbReference type="EMBL" id="LVEN01000044">
    <property type="protein sequence ID" value="OCB70150.1"/>
    <property type="molecule type" value="Genomic_DNA"/>
</dbReference>
<keyword evidence="2" id="KW-1185">Reference proteome</keyword>
<evidence type="ECO:0000313" key="2">
    <source>
        <dbReference type="Proteomes" id="UP000093343"/>
    </source>
</evidence>
<name>A0ABX2XE23_9FLAO</name>
<reference evidence="2" key="1">
    <citation type="submission" date="2016-03" db="EMBL/GenBank/DDBJ databases">
        <title>Draft genome sequence of Paenibacillus glacialis DSM 22343.</title>
        <authorList>
            <person name="Shin S.-K."/>
            <person name="Yi H."/>
        </authorList>
    </citation>
    <scope>NUCLEOTIDE SEQUENCE [LARGE SCALE GENOMIC DNA]</scope>
    <source>
        <strain evidence="2">CCUG 60099</strain>
    </source>
</reference>
<evidence type="ECO:0000313" key="1">
    <source>
        <dbReference type="EMBL" id="OCB70150.1"/>
    </source>
</evidence>